<accession>A0AAD5UIN1</accession>
<dbReference type="Gene3D" id="3.40.50.1820">
    <property type="entry name" value="alpha/beta hydrolase"/>
    <property type="match status" value="1"/>
</dbReference>
<dbReference type="AlphaFoldDB" id="A0AAD5UIN1"/>
<feature type="domain" description="AB hydrolase-1" evidence="1">
    <location>
        <begin position="44"/>
        <end position="296"/>
    </location>
</feature>
<gene>
    <name evidence="2" type="ORF">HK103_003003</name>
</gene>
<evidence type="ECO:0000313" key="3">
    <source>
        <dbReference type="Proteomes" id="UP001210925"/>
    </source>
</evidence>
<dbReference type="Proteomes" id="UP001210925">
    <property type="component" value="Unassembled WGS sequence"/>
</dbReference>
<dbReference type="InterPro" id="IPR050471">
    <property type="entry name" value="AB_hydrolase"/>
</dbReference>
<name>A0AAD5UIN1_9FUNG</name>
<organism evidence="2 3">
    <name type="scientific">Boothiomyces macroporosus</name>
    <dbReference type="NCBI Taxonomy" id="261099"/>
    <lineage>
        <taxon>Eukaryota</taxon>
        <taxon>Fungi</taxon>
        <taxon>Fungi incertae sedis</taxon>
        <taxon>Chytridiomycota</taxon>
        <taxon>Chytridiomycota incertae sedis</taxon>
        <taxon>Chytridiomycetes</taxon>
        <taxon>Rhizophydiales</taxon>
        <taxon>Terramycetaceae</taxon>
        <taxon>Boothiomyces</taxon>
    </lineage>
</organism>
<evidence type="ECO:0000313" key="2">
    <source>
        <dbReference type="EMBL" id="KAJ3259116.1"/>
    </source>
</evidence>
<sequence>MPAQEVAADQGCGFFTTTPVKVGHCPIKDYSLNYEIHGTGPIKVMCVMGFMASMAGWSEVLNYFLKGYDFKKEASDFQFLVFDNRGIGHSTNGSFGFYSTSGMALDAAKLLEHVGWTEERSVHLCGISMGGMISLELASLIPTRFRSLNLLVTCAKHRPPPNHRFTSEKTILKPTKTVDDKVAGLVSLVFSDQEWLDSADERYPEFKTNRERISAGLKNRMEKTKVPGLKTLFGQGMAVRRHNVSKERLVAIGKEIPDIIALSATADVMIDPECTTYLGQTIPCKTVFFTSKGHNIICEAELETCRELEANFANGEKRWAK</sequence>
<comment type="caution">
    <text evidence="2">The sequence shown here is derived from an EMBL/GenBank/DDBJ whole genome shotgun (WGS) entry which is preliminary data.</text>
</comment>
<evidence type="ECO:0000259" key="1">
    <source>
        <dbReference type="Pfam" id="PF00561"/>
    </source>
</evidence>
<proteinExistence type="predicted"/>
<dbReference type="PANTHER" id="PTHR43433:SF5">
    <property type="entry name" value="AB HYDROLASE-1 DOMAIN-CONTAINING PROTEIN"/>
    <property type="match status" value="1"/>
</dbReference>
<protein>
    <recommendedName>
        <fullName evidence="1">AB hydrolase-1 domain-containing protein</fullName>
    </recommendedName>
</protein>
<dbReference type="Pfam" id="PF00561">
    <property type="entry name" value="Abhydrolase_1"/>
    <property type="match status" value="1"/>
</dbReference>
<keyword evidence="3" id="KW-1185">Reference proteome</keyword>
<dbReference type="SUPFAM" id="SSF53474">
    <property type="entry name" value="alpha/beta-Hydrolases"/>
    <property type="match status" value="1"/>
</dbReference>
<dbReference type="InterPro" id="IPR029058">
    <property type="entry name" value="AB_hydrolase_fold"/>
</dbReference>
<dbReference type="InterPro" id="IPR000073">
    <property type="entry name" value="AB_hydrolase_1"/>
</dbReference>
<dbReference type="PANTHER" id="PTHR43433">
    <property type="entry name" value="HYDROLASE, ALPHA/BETA FOLD FAMILY PROTEIN"/>
    <property type="match status" value="1"/>
</dbReference>
<dbReference type="EMBL" id="JADGKB010000021">
    <property type="protein sequence ID" value="KAJ3259116.1"/>
    <property type="molecule type" value="Genomic_DNA"/>
</dbReference>
<reference evidence="2" key="1">
    <citation type="submission" date="2020-05" db="EMBL/GenBank/DDBJ databases">
        <title>Phylogenomic resolution of chytrid fungi.</title>
        <authorList>
            <person name="Stajich J.E."/>
            <person name="Amses K."/>
            <person name="Simmons R."/>
            <person name="Seto K."/>
            <person name="Myers J."/>
            <person name="Bonds A."/>
            <person name="Quandt C.A."/>
            <person name="Barry K."/>
            <person name="Liu P."/>
            <person name="Grigoriev I."/>
            <person name="Longcore J.E."/>
            <person name="James T.Y."/>
        </authorList>
    </citation>
    <scope>NUCLEOTIDE SEQUENCE</scope>
    <source>
        <strain evidence="2">PLAUS21</strain>
    </source>
</reference>